<keyword evidence="3" id="KW-1185">Reference proteome</keyword>
<evidence type="ECO:0000313" key="3">
    <source>
        <dbReference type="Proteomes" id="UP001341840"/>
    </source>
</evidence>
<feature type="region of interest" description="Disordered" evidence="1">
    <location>
        <begin position="23"/>
        <end position="44"/>
    </location>
</feature>
<evidence type="ECO:0000256" key="1">
    <source>
        <dbReference type="SAM" id="MobiDB-lite"/>
    </source>
</evidence>
<evidence type="ECO:0000313" key="2">
    <source>
        <dbReference type="EMBL" id="MED6165151.1"/>
    </source>
</evidence>
<feature type="compositionally biased region" description="Acidic residues" evidence="1">
    <location>
        <begin position="29"/>
        <end position="44"/>
    </location>
</feature>
<accession>A0ABU6UV01</accession>
<reference evidence="2 3" key="1">
    <citation type="journal article" date="2023" name="Plants (Basel)">
        <title>Bridging the Gap: Combining Genomics and Transcriptomics Approaches to Understand Stylosanthes scabra, an Orphan Legume from the Brazilian Caatinga.</title>
        <authorList>
            <person name="Ferreira-Neto J.R.C."/>
            <person name="da Silva M.D."/>
            <person name="Binneck E."/>
            <person name="de Melo N.F."/>
            <person name="da Silva R.H."/>
            <person name="de Melo A.L.T.M."/>
            <person name="Pandolfi V."/>
            <person name="Bustamante F.O."/>
            <person name="Brasileiro-Vidal A.C."/>
            <person name="Benko-Iseppon A.M."/>
        </authorList>
    </citation>
    <scope>NUCLEOTIDE SEQUENCE [LARGE SCALE GENOMIC DNA]</scope>
    <source>
        <tissue evidence="2">Leaves</tissue>
    </source>
</reference>
<sequence length="136" mass="15362">MVHNEVVQEEEEEDDWLHELLAKLASSNESDDEEEVEEELEEEVVEKKDEEETFFIATIFSGNKKVEEEIPVKCEDLGPCLVTCKIRGVDILDCLCDPGDCGSVMPFELYEALNIGPLKKSNEVFTMVYASIVTVV</sequence>
<dbReference type="EMBL" id="JASCZI010123157">
    <property type="protein sequence ID" value="MED6165151.1"/>
    <property type="molecule type" value="Genomic_DNA"/>
</dbReference>
<gene>
    <name evidence="2" type="ORF">PIB30_096817</name>
</gene>
<organism evidence="2 3">
    <name type="scientific">Stylosanthes scabra</name>
    <dbReference type="NCBI Taxonomy" id="79078"/>
    <lineage>
        <taxon>Eukaryota</taxon>
        <taxon>Viridiplantae</taxon>
        <taxon>Streptophyta</taxon>
        <taxon>Embryophyta</taxon>
        <taxon>Tracheophyta</taxon>
        <taxon>Spermatophyta</taxon>
        <taxon>Magnoliopsida</taxon>
        <taxon>eudicotyledons</taxon>
        <taxon>Gunneridae</taxon>
        <taxon>Pentapetalae</taxon>
        <taxon>rosids</taxon>
        <taxon>fabids</taxon>
        <taxon>Fabales</taxon>
        <taxon>Fabaceae</taxon>
        <taxon>Papilionoideae</taxon>
        <taxon>50 kb inversion clade</taxon>
        <taxon>dalbergioids sensu lato</taxon>
        <taxon>Dalbergieae</taxon>
        <taxon>Pterocarpus clade</taxon>
        <taxon>Stylosanthes</taxon>
    </lineage>
</organism>
<proteinExistence type="predicted"/>
<protein>
    <submittedName>
        <fullName evidence="2">Uncharacterized protein</fullName>
    </submittedName>
</protein>
<name>A0ABU6UV01_9FABA</name>
<feature type="non-terminal residue" evidence="2">
    <location>
        <position position="136"/>
    </location>
</feature>
<comment type="caution">
    <text evidence="2">The sequence shown here is derived from an EMBL/GenBank/DDBJ whole genome shotgun (WGS) entry which is preliminary data.</text>
</comment>
<dbReference type="Proteomes" id="UP001341840">
    <property type="component" value="Unassembled WGS sequence"/>
</dbReference>